<keyword evidence="1" id="KW-0479">Metal-binding</keyword>
<dbReference type="PROSITE" id="PS51133">
    <property type="entry name" value="ZF_TFIIS_2"/>
    <property type="match status" value="1"/>
</dbReference>
<organism evidence="7">
    <name type="scientific">viral metagenome</name>
    <dbReference type="NCBI Taxonomy" id="1070528"/>
    <lineage>
        <taxon>unclassified sequences</taxon>
        <taxon>metagenomes</taxon>
        <taxon>organismal metagenomes</taxon>
    </lineage>
</organism>
<accession>A0A6C0KQ90</accession>
<dbReference type="GO" id="GO:0006351">
    <property type="term" value="P:DNA-templated transcription"/>
    <property type="evidence" value="ECO:0007669"/>
    <property type="project" value="InterPro"/>
</dbReference>
<feature type="compositionally biased region" description="Acidic residues" evidence="4">
    <location>
        <begin position="120"/>
        <end position="145"/>
    </location>
</feature>
<keyword evidence="3" id="KW-0862">Zinc</keyword>
<protein>
    <recommendedName>
        <fullName evidence="8">TFIIS-type domain-containing protein</fullName>
    </recommendedName>
</protein>
<evidence type="ECO:0000313" key="7">
    <source>
        <dbReference type="EMBL" id="QHU18554.1"/>
    </source>
</evidence>
<evidence type="ECO:0008006" key="8">
    <source>
        <dbReference type="Google" id="ProtNLM"/>
    </source>
</evidence>
<evidence type="ECO:0000256" key="2">
    <source>
        <dbReference type="ARBA" id="ARBA00022771"/>
    </source>
</evidence>
<dbReference type="EMBL" id="MN740936">
    <property type="protein sequence ID" value="QHU18554.1"/>
    <property type="molecule type" value="Genomic_DNA"/>
</dbReference>
<dbReference type="InterPro" id="IPR003618">
    <property type="entry name" value="TFIIS_cen_dom"/>
</dbReference>
<dbReference type="SUPFAM" id="SSF57783">
    <property type="entry name" value="Zinc beta-ribbon"/>
    <property type="match status" value="1"/>
</dbReference>
<feature type="domain" description="TFIIS central" evidence="6">
    <location>
        <begin position="200"/>
        <end position="329"/>
    </location>
</feature>
<feature type="region of interest" description="Disordered" evidence="4">
    <location>
        <begin position="114"/>
        <end position="174"/>
    </location>
</feature>
<dbReference type="GO" id="GO:0005634">
    <property type="term" value="C:nucleus"/>
    <property type="evidence" value="ECO:0007669"/>
    <property type="project" value="TreeGrafter"/>
</dbReference>
<dbReference type="PROSITE" id="PS00466">
    <property type="entry name" value="ZF_TFIIS_1"/>
    <property type="match status" value="1"/>
</dbReference>
<reference evidence="7" key="1">
    <citation type="journal article" date="2020" name="Nature">
        <title>Giant virus diversity and host interactions through global metagenomics.</title>
        <authorList>
            <person name="Schulz F."/>
            <person name="Roux S."/>
            <person name="Paez-Espino D."/>
            <person name="Jungbluth S."/>
            <person name="Walsh D.A."/>
            <person name="Denef V.J."/>
            <person name="McMahon K.D."/>
            <person name="Konstantinidis K.T."/>
            <person name="Eloe-Fadrosh E.A."/>
            <person name="Kyrpides N.C."/>
            <person name="Woyke T."/>
        </authorList>
    </citation>
    <scope>NUCLEOTIDE SEQUENCE</scope>
    <source>
        <strain evidence="7">GVMAG-S-3300013006-158</strain>
    </source>
</reference>
<keyword evidence="2" id="KW-0863">Zinc-finger</keyword>
<evidence type="ECO:0000256" key="1">
    <source>
        <dbReference type="ARBA" id="ARBA00022723"/>
    </source>
</evidence>
<dbReference type="PANTHER" id="PTHR11477">
    <property type="entry name" value="TRANSCRIPTION FACTOR S-II ZINC FINGER DOMAIN-CONTAINING PROTEIN"/>
    <property type="match status" value="1"/>
</dbReference>
<dbReference type="GO" id="GO:0003676">
    <property type="term" value="F:nucleic acid binding"/>
    <property type="evidence" value="ECO:0007669"/>
    <property type="project" value="InterPro"/>
</dbReference>
<evidence type="ECO:0000259" key="5">
    <source>
        <dbReference type="PROSITE" id="PS51133"/>
    </source>
</evidence>
<dbReference type="Gene3D" id="1.10.472.30">
    <property type="entry name" value="Transcription elongation factor S-II, central domain"/>
    <property type="match status" value="1"/>
</dbReference>
<dbReference type="PANTHER" id="PTHR11477:SF0">
    <property type="entry name" value="IP08861P-RELATED"/>
    <property type="match status" value="1"/>
</dbReference>
<dbReference type="Pfam" id="PF01096">
    <property type="entry name" value="Zn_ribbon_TFIIS"/>
    <property type="match status" value="1"/>
</dbReference>
<evidence type="ECO:0000259" key="6">
    <source>
        <dbReference type="PROSITE" id="PS51321"/>
    </source>
</evidence>
<dbReference type="AlphaFoldDB" id="A0A6C0KQ90"/>
<dbReference type="CDD" id="cd13749">
    <property type="entry name" value="Zn-ribbon_TFIIS"/>
    <property type="match status" value="1"/>
</dbReference>
<dbReference type="PROSITE" id="PS51321">
    <property type="entry name" value="TFIIS_CENTRAL"/>
    <property type="match status" value="1"/>
</dbReference>
<dbReference type="InterPro" id="IPR001222">
    <property type="entry name" value="Znf_TFIIS"/>
</dbReference>
<sequence>MPSLSTVVLTIKGDVRKANISLTDKNEITMEQLQKYAKKKDAPEMIRHIQADTKHVFIFGYKKGKKGTENKALLPASSAALTMYGDAIVIVSNHHDWKHPIPCTVDQWNNMFESSGKEDEKEEEEEEEEEEELDDVSDQESVAEDDYNKSDSDTIPDIPDIDKEEELDEIPQPIKRRRAPVYKVDPNIAKEEIQLDSPPESNKNRTACLQSFAFLKEQFSEDQIRSLEKAIFEATYEFAQKNYVVRNWNSLPFVELYKQNFRSVISNIHPDSPVKNPRLLRRVVEGEFELSAIPFMTSYEMYPEKWFELKDKLIQREQKVLEGNTSRATDEYKCRRCNKRQCTYYELQTRSADEPMTIFITCVNCGKEWRQGG</sequence>
<dbReference type="GO" id="GO:0008270">
    <property type="term" value="F:zinc ion binding"/>
    <property type="evidence" value="ECO:0007669"/>
    <property type="project" value="UniProtKB-KW"/>
</dbReference>
<dbReference type="SUPFAM" id="SSF46942">
    <property type="entry name" value="Elongation factor TFIIS domain 2"/>
    <property type="match status" value="1"/>
</dbReference>
<dbReference type="InterPro" id="IPR036575">
    <property type="entry name" value="TFIIS_cen_dom_sf"/>
</dbReference>
<feature type="domain" description="TFIIS-type" evidence="5">
    <location>
        <begin position="330"/>
        <end position="370"/>
    </location>
</feature>
<evidence type="ECO:0000256" key="4">
    <source>
        <dbReference type="SAM" id="MobiDB-lite"/>
    </source>
</evidence>
<proteinExistence type="predicted"/>
<name>A0A6C0KQ90_9ZZZZ</name>
<evidence type="ECO:0000256" key="3">
    <source>
        <dbReference type="ARBA" id="ARBA00022833"/>
    </source>
</evidence>
<dbReference type="Pfam" id="PF07500">
    <property type="entry name" value="TFIIS_M"/>
    <property type="match status" value="1"/>
</dbReference>
<dbReference type="SMART" id="SM00440">
    <property type="entry name" value="ZnF_C2C2"/>
    <property type="match status" value="1"/>
</dbReference>
<dbReference type="Gene3D" id="2.20.25.10">
    <property type="match status" value="1"/>
</dbReference>